<name>A0ABQ9VEA9_SAGOE</name>
<proteinExistence type="predicted"/>
<evidence type="ECO:0000313" key="2">
    <source>
        <dbReference type="Proteomes" id="UP001266305"/>
    </source>
</evidence>
<dbReference type="Proteomes" id="UP001266305">
    <property type="component" value="Unassembled WGS sequence"/>
</dbReference>
<evidence type="ECO:0000313" key="1">
    <source>
        <dbReference type="EMBL" id="KAK2107718.1"/>
    </source>
</evidence>
<protein>
    <submittedName>
        <fullName evidence="1">Uncharacterized protein</fullName>
    </submittedName>
</protein>
<comment type="caution">
    <text evidence="1">The sequence shown here is derived from an EMBL/GenBank/DDBJ whole genome shotgun (WGS) entry which is preliminary data.</text>
</comment>
<feature type="non-terminal residue" evidence="1">
    <location>
        <position position="101"/>
    </location>
</feature>
<organism evidence="1 2">
    <name type="scientific">Saguinus oedipus</name>
    <name type="common">Cotton-top tamarin</name>
    <name type="synonym">Oedipomidas oedipus</name>
    <dbReference type="NCBI Taxonomy" id="9490"/>
    <lineage>
        <taxon>Eukaryota</taxon>
        <taxon>Metazoa</taxon>
        <taxon>Chordata</taxon>
        <taxon>Craniata</taxon>
        <taxon>Vertebrata</taxon>
        <taxon>Euteleostomi</taxon>
        <taxon>Mammalia</taxon>
        <taxon>Eutheria</taxon>
        <taxon>Euarchontoglires</taxon>
        <taxon>Primates</taxon>
        <taxon>Haplorrhini</taxon>
        <taxon>Platyrrhini</taxon>
        <taxon>Cebidae</taxon>
        <taxon>Callitrichinae</taxon>
        <taxon>Saguinus</taxon>
    </lineage>
</organism>
<gene>
    <name evidence="1" type="ORF">P7K49_012883</name>
</gene>
<reference evidence="1 2" key="1">
    <citation type="submission" date="2023-05" db="EMBL/GenBank/DDBJ databases">
        <title>B98-5 Cell Line De Novo Hybrid Assembly: An Optical Mapping Approach.</title>
        <authorList>
            <person name="Kananen K."/>
            <person name="Auerbach J.A."/>
            <person name="Kautto E."/>
            <person name="Blachly J.S."/>
        </authorList>
    </citation>
    <scope>NUCLEOTIDE SEQUENCE [LARGE SCALE GENOMIC DNA]</scope>
    <source>
        <strain evidence="1">B95-8</strain>
        <tissue evidence="1">Cell line</tissue>
    </source>
</reference>
<dbReference type="EMBL" id="JASSZA010000006">
    <property type="protein sequence ID" value="KAK2107718.1"/>
    <property type="molecule type" value="Genomic_DNA"/>
</dbReference>
<keyword evidence="2" id="KW-1185">Reference proteome</keyword>
<sequence>MHWEHCPSVQGHHCPANIPISLPEHLASWGYGQPATLQPKEQLISQCQELMQLWPEWLLATRECCLPLPPEAGSLGSRNKPSKRLGIRACASASASEDSPV</sequence>
<accession>A0ABQ9VEA9</accession>